<dbReference type="Proteomes" id="UP000255177">
    <property type="component" value="Unassembled WGS sequence"/>
</dbReference>
<dbReference type="RefSeq" id="WP_115088908.1">
    <property type="nucleotide sequence ID" value="NZ_CBCSFG010000021.1"/>
</dbReference>
<dbReference type="PANTHER" id="PTHR40254:SF1">
    <property type="entry name" value="BLR0577 PROTEIN"/>
    <property type="match status" value="1"/>
</dbReference>
<sequence>MGKVAVVGLGYSGAIILERLKHLTPALSIDVFDTAGSSGSGQAYQQDILSNLVNRPANLMYLREQGDFKQWLQTRGMAQSNGYQPRPVFGKFIEESVQSSLREHSSIQYYREHITGMTSSRGRYDLSTASGERPGYKAVVLATGNAEPTDFYRLKGAPGYINNPYPTTRLAEIRSDSIGVLGNQLSAIDVALTLLDADPGNHVTMLTRSSKIPNYSESYQPRALKVLTEHAIRHRLRFGGSALKTVRAMFDEELEAQGIDATLDDLMRDHTQASVAREDIYSVFSSTNLIVPMIWNLLSERERKVFVGRFRGAWRQLRVPIPKENWIKIHQHMHSGRLACRTGLSDVSVTQGGFMARGRDFNCRFSNVVNATGAGDAMQGALYKNLAASGICIQHQYGGIDVRYDDCRVINHQGPSNIFAIGAPTTGVFYAVSNIDVLQMQAETIYRNLRALST</sequence>
<dbReference type="SUPFAM" id="SSF51905">
    <property type="entry name" value="FAD/NAD(P)-binding domain"/>
    <property type="match status" value="1"/>
</dbReference>
<dbReference type="InterPro" id="IPR052189">
    <property type="entry name" value="L-asp_N-monooxygenase_NS-form"/>
</dbReference>
<reference evidence="3" key="1">
    <citation type="submission" date="2018-07" db="EMBL/GenBank/DDBJ databases">
        <authorList>
            <person name="Blom J."/>
        </authorList>
    </citation>
    <scope>NUCLEOTIDE SEQUENCE [LARGE SCALE GENOMIC DNA]</scope>
    <source>
        <strain evidence="3">CCOS 864</strain>
    </source>
</reference>
<proteinExistence type="predicted"/>
<dbReference type="EMBL" id="UIDD01000012">
    <property type="protein sequence ID" value="SUQ65414.1"/>
    <property type="molecule type" value="Genomic_DNA"/>
</dbReference>
<evidence type="ECO:0000313" key="3">
    <source>
        <dbReference type="Proteomes" id="UP000255177"/>
    </source>
</evidence>
<dbReference type="InterPro" id="IPR038732">
    <property type="entry name" value="HpyO/CreE_NAD-binding"/>
</dbReference>
<evidence type="ECO:0000259" key="1">
    <source>
        <dbReference type="Pfam" id="PF13454"/>
    </source>
</evidence>
<dbReference type="Pfam" id="PF13454">
    <property type="entry name" value="NAD_binding_9"/>
    <property type="match status" value="1"/>
</dbReference>
<organism evidence="2 3">
    <name type="scientific">Pseudomonas wadenswilerensis</name>
    <dbReference type="NCBI Taxonomy" id="1785161"/>
    <lineage>
        <taxon>Bacteria</taxon>
        <taxon>Pseudomonadati</taxon>
        <taxon>Pseudomonadota</taxon>
        <taxon>Gammaproteobacteria</taxon>
        <taxon>Pseudomonadales</taxon>
        <taxon>Pseudomonadaceae</taxon>
        <taxon>Pseudomonas</taxon>
    </lineage>
</organism>
<dbReference type="AlphaFoldDB" id="A0A380T6F2"/>
<gene>
    <name evidence="2" type="ORF">CCOS864_04889</name>
</gene>
<accession>A0A380T6F2</accession>
<keyword evidence="3" id="KW-1185">Reference proteome</keyword>
<protein>
    <recommendedName>
        <fullName evidence="1">FAD-dependent urate hydroxylase HpyO/Asp monooxygenase CreE-like FAD/NAD(P)-binding domain-containing protein</fullName>
    </recommendedName>
</protein>
<dbReference type="Gene3D" id="3.50.50.60">
    <property type="entry name" value="FAD/NAD(P)-binding domain"/>
    <property type="match status" value="1"/>
</dbReference>
<feature type="domain" description="FAD-dependent urate hydroxylase HpyO/Asp monooxygenase CreE-like FAD/NAD(P)-binding" evidence="1">
    <location>
        <begin position="5"/>
        <end position="145"/>
    </location>
</feature>
<name>A0A380T6F2_9PSED</name>
<dbReference type="PANTHER" id="PTHR40254">
    <property type="entry name" value="BLR0577 PROTEIN"/>
    <property type="match status" value="1"/>
</dbReference>
<evidence type="ECO:0000313" key="2">
    <source>
        <dbReference type="EMBL" id="SUQ65414.1"/>
    </source>
</evidence>
<dbReference type="InterPro" id="IPR036188">
    <property type="entry name" value="FAD/NAD-bd_sf"/>
</dbReference>